<feature type="compositionally biased region" description="Basic and acidic residues" evidence="1">
    <location>
        <begin position="124"/>
        <end position="136"/>
    </location>
</feature>
<name>A0AAE0RJY7_9TELE</name>
<dbReference type="AlphaFoldDB" id="A0AAE0RJY7"/>
<evidence type="ECO:0000313" key="2">
    <source>
        <dbReference type="EMBL" id="KAK3556495.1"/>
    </source>
</evidence>
<evidence type="ECO:0000256" key="1">
    <source>
        <dbReference type="SAM" id="MobiDB-lite"/>
    </source>
</evidence>
<feature type="compositionally biased region" description="Polar residues" evidence="1">
    <location>
        <begin position="109"/>
        <end position="121"/>
    </location>
</feature>
<dbReference type="Proteomes" id="UP001274896">
    <property type="component" value="Unassembled WGS sequence"/>
</dbReference>
<reference evidence="2" key="1">
    <citation type="submission" date="2023-06" db="EMBL/GenBank/DDBJ databases">
        <title>Male Hemibagrus guttatus genome.</title>
        <authorList>
            <person name="Bian C."/>
        </authorList>
    </citation>
    <scope>NUCLEOTIDE SEQUENCE</scope>
    <source>
        <strain evidence="2">Male_cb2023</strain>
        <tissue evidence="2">Muscle</tissue>
    </source>
</reference>
<organism evidence="2 3">
    <name type="scientific">Hemibagrus guttatus</name>
    <dbReference type="NCBI Taxonomy" id="175788"/>
    <lineage>
        <taxon>Eukaryota</taxon>
        <taxon>Metazoa</taxon>
        <taxon>Chordata</taxon>
        <taxon>Craniata</taxon>
        <taxon>Vertebrata</taxon>
        <taxon>Euteleostomi</taxon>
        <taxon>Actinopterygii</taxon>
        <taxon>Neopterygii</taxon>
        <taxon>Teleostei</taxon>
        <taxon>Ostariophysi</taxon>
        <taxon>Siluriformes</taxon>
        <taxon>Bagridae</taxon>
        <taxon>Hemibagrus</taxon>
    </lineage>
</organism>
<protein>
    <submittedName>
        <fullName evidence="2">Uncharacterized protein</fullName>
    </submittedName>
</protein>
<proteinExistence type="predicted"/>
<keyword evidence="3" id="KW-1185">Reference proteome</keyword>
<sequence length="164" mass="18260">MQSAFEFFPQMITVVEVIGPVQGKDSSELDLENSEGCFEYISAFMSSESLLETENQVYQGLSHPCKDIRSDLKPLLSDSNVTDDAIFKHVMKITSDENERLRQLGPLTRTKQSTASSTQVHSEPGSDKRGRTEAAVRKSQNYPIKQLAVRIDALNNMVDAPHSP</sequence>
<evidence type="ECO:0000313" key="3">
    <source>
        <dbReference type="Proteomes" id="UP001274896"/>
    </source>
</evidence>
<gene>
    <name evidence="2" type="ORF">QTP70_008310</name>
</gene>
<feature type="region of interest" description="Disordered" evidence="1">
    <location>
        <begin position="99"/>
        <end position="139"/>
    </location>
</feature>
<dbReference type="EMBL" id="JAUCMX010000001">
    <property type="protein sequence ID" value="KAK3556495.1"/>
    <property type="molecule type" value="Genomic_DNA"/>
</dbReference>
<accession>A0AAE0RJY7</accession>
<comment type="caution">
    <text evidence="2">The sequence shown here is derived from an EMBL/GenBank/DDBJ whole genome shotgun (WGS) entry which is preliminary data.</text>
</comment>